<evidence type="ECO:0000313" key="2">
    <source>
        <dbReference type="Proteomes" id="UP001062846"/>
    </source>
</evidence>
<dbReference type="Proteomes" id="UP001062846">
    <property type="component" value="Chromosome 4"/>
</dbReference>
<comment type="caution">
    <text evidence="1">The sequence shown here is derived from an EMBL/GenBank/DDBJ whole genome shotgun (WGS) entry which is preliminary data.</text>
</comment>
<proteinExistence type="predicted"/>
<name>A0ACC0P558_RHOML</name>
<sequence length="94" mass="10181">MAVSSTLHQKVMLGLTSETLTICRNFRIRPHTEDGAPILGIMHGEEDADFGGFSFDTSGSVLAITMDDDFIISSAALEIMRRMSYMPGLGLGIN</sequence>
<evidence type="ECO:0000313" key="1">
    <source>
        <dbReference type="EMBL" id="KAI8560169.1"/>
    </source>
</evidence>
<reference evidence="1" key="1">
    <citation type="submission" date="2022-02" db="EMBL/GenBank/DDBJ databases">
        <title>Plant Genome Project.</title>
        <authorList>
            <person name="Zhang R.-G."/>
        </authorList>
    </citation>
    <scope>NUCLEOTIDE SEQUENCE</scope>
    <source>
        <strain evidence="1">AT1</strain>
    </source>
</reference>
<protein>
    <submittedName>
        <fullName evidence="1">Uncharacterized protein</fullName>
    </submittedName>
</protein>
<dbReference type="EMBL" id="CM046391">
    <property type="protein sequence ID" value="KAI8560169.1"/>
    <property type="molecule type" value="Genomic_DNA"/>
</dbReference>
<organism evidence="1 2">
    <name type="scientific">Rhododendron molle</name>
    <name type="common">Chinese azalea</name>
    <name type="synonym">Azalea mollis</name>
    <dbReference type="NCBI Taxonomy" id="49168"/>
    <lineage>
        <taxon>Eukaryota</taxon>
        <taxon>Viridiplantae</taxon>
        <taxon>Streptophyta</taxon>
        <taxon>Embryophyta</taxon>
        <taxon>Tracheophyta</taxon>
        <taxon>Spermatophyta</taxon>
        <taxon>Magnoliopsida</taxon>
        <taxon>eudicotyledons</taxon>
        <taxon>Gunneridae</taxon>
        <taxon>Pentapetalae</taxon>
        <taxon>asterids</taxon>
        <taxon>Ericales</taxon>
        <taxon>Ericaceae</taxon>
        <taxon>Ericoideae</taxon>
        <taxon>Rhodoreae</taxon>
        <taxon>Rhododendron</taxon>
    </lineage>
</organism>
<accession>A0ACC0P558</accession>
<keyword evidence="2" id="KW-1185">Reference proteome</keyword>
<gene>
    <name evidence="1" type="ORF">RHMOL_Rhmol04G0235100</name>
</gene>